<sequence>MMHRTSSKRPEDMPAAGSKSGFPLAYDFLTKFDDKPGRSRNNNTGLMRHQIARTDWATMKYDTNWHAHSDIPRPHNASDYTGYPKLLFG</sequence>
<dbReference type="Proteomes" id="UP001189429">
    <property type="component" value="Unassembled WGS sequence"/>
</dbReference>
<proteinExistence type="predicted"/>
<evidence type="ECO:0000313" key="3">
    <source>
        <dbReference type="Proteomes" id="UP001189429"/>
    </source>
</evidence>
<feature type="region of interest" description="Disordered" evidence="1">
    <location>
        <begin position="1"/>
        <end position="22"/>
    </location>
</feature>
<protein>
    <recommendedName>
        <fullName evidence="4">Phospholipase B-like</fullName>
    </recommendedName>
</protein>
<keyword evidence="3" id="KW-1185">Reference proteome</keyword>
<comment type="caution">
    <text evidence="2">The sequence shown here is derived from an EMBL/GenBank/DDBJ whole genome shotgun (WGS) entry which is preliminary data.</text>
</comment>
<evidence type="ECO:0008006" key="4">
    <source>
        <dbReference type="Google" id="ProtNLM"/>
    </source>
</evidence>
<organism evidence="2 3">
    <name type="scientific">Prorocentrum cordatum</name>
    <dbReference type="NCBI Taxonomy" id="2364126"/>
    <lineage>
        <taxon>Eukaryota</taxon>
        <taxon>Sar</taxon>
        <taxon>Alveolata</taxon>
        <taxon>Dinophyceae</taxon>
        <taxon>Prorocentrales</taxon>
        <taxon>Prorocentraceae</taxon>
        <taxon>Prorocentrum</taxon>
    </lineage>
</organism>
<gene>
    <name evidence="2" type="ORF">PCOR1329_LOCUS57227</name>
</gene>
<dbReference type="EMBL" id="CAUYUJ010017061">
    <property type="protein sequence ID" value="CAK0871372.1"/>
    <property type="molecule type" value="Genomic_DNA"/>
</dbReference>
<name>A0ABN9VI71_9DINO</name>
<evidence type="ECO:0000256" key="1">
    <source>
        <dbReference type="SAM" id="MobiDB-lite"/>
    </source>
</evidence>
<evidence type="ECO:0000313" key="2">
    <source>
        <dbReference type="EMBL" id="CAK0871372.1"/>
    </source>
</evidence>
<reference evidence="2" key="1">
    <citation type="submission" date="2023-10" db="EMBL/GenBank/DDBJ databases">
        <authorList>
            <person name="Chen Y."/>
            <person name="Shah S."/>
            <person name="Dougan E. K."/>
            <person name="Thang M."/>
            <person name="Chan C."/>
        </authorList>
    </citation>
    <scope>NUCLEOTIDE SEQUENCE [LARGE SCALE GENOMIC DNA]</scope>
</reference>
<accession>A0ABN9VI71</accession>